<reference evidence="4" key="2">
    <citation type="submission" date="2025-08" db="UniProtKB">
        <authorList>
            <consortium name="RefSeq"/>
        </authorList>
    </citation>
    <scope>IDENTIFICATION</scope>
    <source>
        <tissue evidence="4">Etiolated seedlings</tissue>
    </source>
</reference>
<reference evidence="3" key="1">
    <citation type="journal article" date="2013" name="Nat. Biotechnol.">
        <title>Draft genome sequence of chickpea (Cicer arietinum) provides a resource for trait improvement.</title>
        <authorList>
            <person name="Varshney R.K."/>
            <person name="Song C."/>
            <person name="Saxena R.K."/>
            <person name="Azam S."/>
            <person name="Yu S."/>
            <person name="Sharpe A.G."/>
            <person name="Cannon S."/>
            <person name="Baek J."/>
            <person name="Rosen B.D."/>
            <person name="Tar'an B."/>
            <person name="Millan T."/>
            <person name="Zhang X."/>
            <person name="Ramsay L.D."/>
            <person name="Iwata A."/>
            <person name="Wang Y."/>
            <person name="Nelson W."/>
            <person name="Farmer A.D."/>
            <person name="Gaur P.M."/>
            <person name="Soderlund C."/>
            <person name="Penmetsa R.V."/>
            <person name="Xu C."/>
            <person name="Bharti A.K."/>
            <person name="He W."/>
            <person name="Winter P."/>
            <person name="Zhao S."/>
            <person name="Hane J.K."/>
            <person name="Carrasquilla-Garcia N."/>
            <person name="Condie J.A."/>
            <person name="Upadhyaya H.D."/>
            <person name="Luo M.C."/>
            <person name="Thudi M."/>
            <person name="Gowda C.L."/>
            <person name="Singh N.P."/>
            <person name="Lichtenzveig J."/>
            <person name="Gali K.K."/>
            <person name="Rubio J."/>
            <person name="Nadarajan N."/>
            <person name="Dolezel J."/>
            <person name="Bansal K.C."/>
            <person name="Xu X."/>
            <person name="Edwards D."/>
            <person name="Zhang G."/>
            <person name="Kahl G."/>
            <person name="Gil J."/>
            <person name="Singh K.B."/>
            <person name="Datta S.K."/>
            <person name="Jackson S.A."/>
            <person name="Wang J."/>
            <person name="Cook D.R."/>
        </authorList>
    </citation>
    <scope>NUCLEOTIDE SEQUENCE [LARGE SCALE GENOMIC DNA]</scope>
    <source>
        <strain evidence="3">cv. CDC Frontier</strain>
    </source>
</reference>
<dbReference type="RefSeq" id="XP_027191496.1">
    <property type="nucleotide sequence ID" value="XM_027335695.1"/>
</dbReference>
<sequence>MNVTRNSRKRSHKSQPISGRFTRSSSQLFLHRNRSGQIRPDPVRFPRQMKPCSVPVPKLVEPCPVPVPVPFDGNGARQGYSDSEFKILIDDICKQYSESDPEDNILLNDLCKKAKRDDDDLPTATTKDLRARRVYSPQSNADNSSCLIGSALSNGSSADSDQEIAELGFGTSTSAENSGTYVDGVTDIPDLGFSCETPNFDQGNIESSDGSGKLQDNMQIDGKDGVYCMEKIDDFDEEPVQTTPPDAVICGNLKLDGDARKTEEALPVEDSQRNYSVLKRKSIRGLRLPGKLFKAPGSVSYRRLFPYLLDIMGDDFGIPKSGLCHKDEKVMDGLGLELHLSSENHEPTTPEVKTDSCIIRDINVSKLTSSPMRLDMEEVNGKCLSAAYVDGKCVGESKIDSTADFDSARDVGNALGHNDFKQDSIHQNNFDCAKDTNHNVCTSEQLVVLNEDCIPMTCDAEIYDNSELNVDQMQSIPQNACHVKPMDSTRSTQQNAIEPHKNKHVPRPYLHGKLIKSPGSVNYRRLLPFLKNLNKDDSVVFIGTSKFSDQTHHRKQEVDLYANRFQLPLPSQSEEASIVTGPMHDKVESTILENILVNPAVMLSHDDRPKLISSQDFSELPMHLDVKEAVHECLSASSVQAQSEKIVIGSNDECLSEAKTDFHCVKILANGFNQVHNMRLGQHNMESPPKDQHLPNISDDIFNLSFEHYSSQETGFTTNCDEINQFVNLEMHESVNRCPPEGQTVSQLDANMIDAEENEKSSLAICQTDDDVVLSHVNISNEEPRQPSEKIISEKPELPDMAEHGEKAGSLLNGLVYGSKMPSKGSSNKYASCAGVIKNGSESKTTPVLNRCPRDKLLKHAGSVNYKRLLPFLLNTVKSNPSPSNNDHHPKLQKLLDQTPFLPISFTNLPVAPLNDSNGNSGAKKETGFQASDLINNSSSPRSQTPEFQSSHGSCKVVQLQDEHVVLNGGKTNEEKPPETYGCCQSLSQLKVTDQLKSPAAGLQKGILRRNPRGCRGLCTCLNCVSFRLHSERAFEFSRNQLLDAEEVAQDLMKELSHVRNMLENSANNTTAFDGSQVLEACRKAFETEQLAKDRLSQMNDELNIHCRTPSLQRPSVKFSDNVKEKVFQSGSQING</sequence>
<feature type="coiled-coil region" evidence="1">
    <location>
        <begin position="1035"/>
        <end position="1069"/>
    </location>
</feature>
<dbReference type="PANTHER" id="PTHR34461:SF4">
    <property type="entry name" value="OS01G0101800 PROTEIN"/>
    <property type="match status" value="1"/>
</dbReference>
<feature type="compositionally biased region" description="Basic residues" evidence="2">
    <location>
        <begin position="1"/>
        <end position="13"/>
    </location>
</feature>
<dbReference type="Proteomes" id="UP000087171">
    <property type="component" value="Chromosome Ca6"/>
</dbReference>
<evidence type="ECO:0000313" key="3">
    <source>
        <dbReference type="Proteomes" id="UP000087171"/>
    </source>
</evidence>
<proteinExistence type="predicted"/>
<protein>
    <submittedName>
        <fullName evidence="4">Uncharacterized protein LOC101498638 isoform X1</fullName>
    </submittedName>
</protein>
<feature type="region of interest" description="Disordered" evidence="2">
    <location>
        <begin position="196"/>
        <end position="216"/>
    </location>
</feature>
<name>A0A3Q7Y1S2_CICAR</name>
<accession>A0A3Q7Y1S2</accession>
<dbReference type="PANTHER" id="PTHR34461">
    <property type="entry name" value="EXPRESSED PROTEIN"/>
    <property type="match status" value="1"/>
</dbReference>
<keyword evidence="1" id="KW-0175">Coiled coil</keyword>
<keyword evidence="3" id="KW-1185">Reference proteome</keyword>
<feature type="region of interest" description="Disordered" evidence="2">
    <location>
        <begin position="1"/>
        <end position="26"/>
    </location>
</feature>
<gene>
    <name evidence="4" type="primary">LOC101498638</name>
</gene>
<evidence type="ECO:0000256" key="2">
    <source>
        <dbReference type="SAM" id="MobiDB-lite"/>
    </source>
</evidence>
<feature type="compositionally biased region" description="Polar residues" evidence="2">
    <location>
        <begin position="14"/>
        <end position="26"/>
    </location>
</feature>
<dbReference type="OrthoDB" id="766405at2759"/>
<feature type="region of interest" description="Disordered" evidence="2">
    <location>
        <begin position="933"/>
        <end position="953"/>
    </location>
</feature>
<evidence type="ECO:0000256" key="1">
    <source>
        <dbReference type="SAM" id="Coils"/>
    </source>
</evidence>
<dbReference type="GeneID" id="101498638"/>
<organism evidence="3 4">
    <name type="scientific">Cicer arietinum</name>
    <name type="common">Chickpea</name>
    <name type="synonym">Garbanzo</name>
    <dbReference type="NCBI Taxonomy" id="3827"/>
    <lineage>
        <taxon>Eukaryota</taxon>
        <taxon>Viridiplantae</taxon>
        <taxon>Streptophyta</taxon>
        <taxon>Embryophyta</taxon>
        <taxon>Tracheophyta</taxon>
        <taxon>Spermatophyta</taxon>
        <taxon>Magnoliopsida</taxon>
        <taxon>eudicotyledons</taxon>
        <taxon>Gunneridae</taxon>
        <taxon>Pentapetalae</taxon>
        <taxon>rosids</taxon>
        <taxon>fabids</taxon>
        <taxon>Fabales</taxon>
        <taxon>Fabaceae</taxon>
        <taxon>Papilionoideae</taxon>
        <taxon>50 kb inversion clade</taxon>
        <taxon>NPAAA clade</taxon>
        <taxon>Hologalegina</taxon>
        <taxon>IRL clade</taxon>
        <taxon>Cicereae</taxon>
        <taxon>Cicer</taxon>
    </lineage>
</organism>
<evidence type="ECO:0000313" key="4">
    <source>
        <dbReference type="RefSeq" id="XP_027191496.1"/>
    </source>
</evidence>
<dbReference type="AlphaFoldDB" id="A0A3Q7Y1S2"/>